<evidence type="ECO:0000256" key="4">
    <source>
        <dbReference type="ARBA" id="ARBA00022898"/>
    </source>
</evidence>
<feature type="binding site" evidence="12">
    <location>
        <position position="276"/>
    </location>
    <ligand>
        <name>substrate</name>
    </ligand>
</feature>
<name>A0A1M6T4V9_9BACT</name>
<dbReference type="FunFam" id="3.20.20.10:FF:000003">
    <property type="entry name" value="Diaminopimelate decarboxylase"/>
    <property type="match status" value="1"/>
</dbReference>
<feature type="modified residue" description="N6-(pyridoxal phosphate)lysine" evidence="12 13">
    <location>
        <position position="60"/>
    </location>
</feature>
<evidence type="ECO:0000256" key="2">
    <source>
        <dbReference type="ARBA" id="ARBA00022605"/>
    </source>
</evidence>
<feature type="binding site" evidence="12">
    <location>
        <position position="239"/>
    </location>
    <ligand>
        <name>pyridoxal 5'-phosphate</name>
        <dbReference type="ChEBI" id="CHEBI:597326"/>
    </ligand>
</feature>
<dbReference type="AlphaFoldDB" id="A0A1M6T4V9"/>
<comment type="similarity">
    <text evidence="9 12">Belongs to the Orn/Lys/Arg decarboxylase class-II family. LysA subfamily.</text>
</comment>
<comment type="pathway">
    <text evidence="8 12 14">Amino-acid biosynthesis; L-lysine biosynthesis via DAP pathway; L-lysine from DL-2,6-diaminopimelate: step 1/1.</text>
</comment>
<evidence type="ECO:0000256" key="6">
    <source>
        <dbReference type="ARBA" id="ARBA00023239"/>
    </source>
</evidence>
<dbReference type="RefSeq" id="WP_073477639.1">
    <property type="nucleotide sequence ID" value="NZ_FQZU01000026.1"/>
</dbReference>
<keyword evidence="2 12" id="KW-0028">Amino-acid biosynthesis</keyword>
<dbReference type="UniPathway" id="UPA00034">
    <property type="reaction ID" value="UER00027"/>
</dbReference>
<comment type="function">
    <text evidence="12">Specifically catalyzes the decarboxylation of meso-diaminopimelate (meso-DAP) to L-lysine.</text>
</comment>
<dbReference type="InterPro" id="IPR009006">
    <property type="entry name" value="Ala_racemase/Decarboxylase_C"/>
</dbReference>
<keyword evidence="3 12" id="KW-0210">Decarboxylase</keyword>
<dbReference type="GO" id="GO:0009089">
    <property type="term" value="P:lysine biosynthetic process via diaminopimelate"/>
    <property type="evidence" value="ECO:0007669"/>
    <property type="project" value="UniProtKB-UniRule"/>
</dbReference>
<sequence length="419" mass="45384">MHHFQYQNNALYCEDVPVADIAAKLGTPLFIYSHATLTRHFQAFDKAFGDVDHIICYSAKANTNGAILKMFADMGTGLDVVSGGELHRGLKAGIPANKIAYAGVGKTRDEIDLALNSGILMFNVESFEELQAINARAKALGKKAPISLRVNPNVDAKTHPYISTGMKKNKFGIAKEAVVEAYKAAHDLDSTEVVGIDFHIGSQITQVGPFVEAMESVKSLAAELKGMGIDIKYLDVGGGLGINYDDEEPPEPDEYAKAICKVIADFPITVVLEPGRAMVGNAGIMVTRFLYLKEGATKNFIIVDAGMNDLIRPSIYDAFHLIQPVNKREGDPLTGDVVGPICESTDFLAKDREIGAVVPGDLLAVMSAGAYGFAMSSNYNSRPRACEVMVKGNVFEVIRQRENYEDLTRGEVIPTFLLG</sequence>
<evidence type="ECO:0000256" key="9">
    <source>
        <dbReference type="ARBA" id="ARBA00060983"/>
    </source>
</evidence>
<evidence type="ECO:0000256" key="7">
    <source>
        <dbReference type="ARBA" id="ARBA00050464"/>
    </source>
</evidence>
<evidence type="ECO:0000256" key="5">
    <source>
        <dbReference type="ARBA" id="ARBA00023154"/>
    </source>
</evidence>
<keyword evidence="5 12" id="KW-0457">Lysine biosynthesis</keyword>
<dbReference type="PRINTS" id="PR01181">
    <property type="entry name" value="DAPDCRBXLASE"/>
</dbReference>
<dbReference type="Proteomes" id="UP000183994">
    <property type="component" value="Unassembled WGS sequence"/>
</dbReference>
<dbReference type="GO" id="GO:0008836">
    <property type="term" value="F:diaminopimelate decarboxylase activity"/>
    <property type="evidence" value="ECO:0007669"/>
    <property type="project" value="UniProtKB-UniRule"/>
</dbReference>
<dbReference type="HAMAP" id="MF_02120">
    <property type="entry name" value="LysA"/>
    <property type="match status" value="1"/>
</dbReference>
<dbReference type="Gene3D" id="2.40.37.10">
    <property type="entry name" value="Lyase, Ornithine Decarboxylase, Chain A, domain 1"/>
    <property type="match status" value="1"/>
</dbReference>
<dbReference type="NCBIfam" id="TIGR01048">
    <property type="entry name" value="lysA"/>
    <property type="match status" value="1"/>
</dbReference>
<dbReference type="InterPro" id="IPR029066">
    <property type="entry name" value="PLP-binding_barrel"/>
</dbReference>
<comment type="cofactor">
    <cofactor evidence="1 12 13 14">
        <name>pyridoxal 5'-phosphate</name>
        <dbReference type="ChEBI" id="CHEBI:597326"/>
    </cofactor>
</comment>
<dbReference type="SUPFAM" id="SSF51419">
    <property type="entry name" value="PLP-binding barrel"/>
    <property type="match status" value="1"/>
</dbReference>
<dbReference type="EMBL" id="FQZU01000026">
    <property type="protein sequence ID" value="SHK52013.1"/>
    <property type="molecule type" value="Genomic_DNA"/>
</dbReference>
<dbReference type="Pfam" id="PF02784">
    <property type="entry name" value="Orn_Arg_deC_N"/>
    <property type="match status" value="1"/>
</dbReference>
<evidence type="ECO:0000256" key="3">
    <source>
        <dbReference type="ARBA" id="ARBA00022793"/>
    </source>
</evidence>
<dbReference type="CDD" id="cd06828">
    <property type="entry name" value="PLPDE_III_DapDC"/>
    <property type="match status" value="1"/>
</dbReference>
<evidence type="ECO:0000256" key="8">
    <source>
        <dbReference type="ARBA" id="ARBA00060643"/>
    </source>
</evidence>
<dbReference type="PANTHER" id="PTHR43727">
    <property type="entry name" value="DIAMINOPIMELATE DECARBOXYLASE"/>
    <property type="match status" value="1"/>
</dbReference>
<evidence type="ECO:0000259" key="15">
    <source>
        <dbReference type="Pfam" id="PF02784"/>
    </source>
</evidence>
<feature type="binding site" evidence="12">
    <location>
        <position position="316"/>
    </location>
    <ligand>
        <name>substrate</name>
    </ligand>
</feature>
<dbReference type="OrthoDB" id="9802241at2"/>
<dbReference type="EC" id="4.1.1.20" evidence="10 12"/>
<gene>
    <name evidence="12" type="primary">lysA</name>
    <name evidence="16" type="ORF">SAMN02745216_03598</name>
</gene>
<feature type="binding site" evidence="12">
    <location>
        <position position="371"/>
    </location>
    <ligand>
        <name>substrate</name>
    </ligand>
</feature>
<dbReference type="STRING" id="1121393.SAMN02745216_03598"/>
<organism evidence="16 17">
    <name type="scientific">Desulfatibacillum alkenivorans DSM 16219</name>
    <dbReference type="NCBI Taxonomy" id="1121393"/>
    <lineage>
        <taxon>Bacteria</taxon>
        <taxon>Pseudomonadati</taxon>
        <taxon>Thermodesulfobacteriota</taxon>
        <taxon>Desulfobacteria</taxon>
        <taxon>Desulfobacterales</taxon>
        <taxon>Desulfatibacillaceae</taxon>
        <taxon>Desulfatibacillum</taxon>
    </lineage>
</organism>
<dbReference type="SUPFAM" id="SSF50621">
    <property type="entry name" value="Alanine racemase C-terminal domain-like"/>
    <property type="match status" value="1"/>
</dbReference>
<keyword evidence="17" id="KW-1185">Reference proteome</keyword>
<evidence type="ECO:0000313" key="16">
    <source>
        <dbReference type="EMBL" id="SHK52013.1"/>
    </source>
</evidence>
<accession>A0A1M6T4V9</accession>
<dbReference type="InterPro" id="IPR022644">
    <property type="entry name" value="De-COase2_N"/>
</dbReference>
<feature type="binding site" evidence="12">
    <location>
        <position position="371"/>
    </location>
    <ligand>
        <name>pyridoxal 5'-phosphate</name>
        <dbReference type="ChEBI" id="CHEBI:597326"/>
    </ligand>
</feature>
<evidence type="ECO:0000256" key="14">
    <source>
        <dbReference type="RuleBase" id="RU003738"/>
    </source>
</evidence>
<keyword evidence="4 12" id="KW-0663">Pyridoxal phosphate</keyword>
<dbReference type="Gene3D" id="3.20.20.10">
    <property type="entry name" value="Alanine racemase"/>
    <property type="match status" value="1"/>
</dbReference>
<feature type="binding site" evidence="12">
    <location>
        <begin position="273"/>
        <end position="276"/>
    </location>
    <ligand>
        <name>pyridoxal 5'-phosphate</name>
        <dbReference type="ChEBI" id="CHEBI:597326"/>
    </ligand>
</feature>
<evidence type="ECO:0000256" key="12">
    <source>
        <dbReference type="HAMAP-Rule" id="MF_02120"/>
    </source>
</evidence>
<proteinExistence type="inferred from homology"/>
<keyword evidence="6 12" id="KW-0456">Lyase</keyword>
<dbReference type="FunFam" id="2.40.37.10:FF:000003">
    <property type="entry name" value="Diaminopimelate decarboxylase"/>
    <property type="match status" value="1"/>
</dbReference>
<dbReference type="PANTHER" id="PTHR43727:SF2">
    <property type="entry name" value="GROUP IV DECARBOXYLASE"/>
    <property type="match status" value="1"/>
</dbReference>
<evidence type="ECO:0000313" key="17">
    <source>
        <dbReference type="Proteomes" id="UP000183994"/>
    </source>
</evidence>
<dbReference type="GO" id="GO:0030170">
    <property type="term" value="F:pyridoxal phosphate binding"/>
    <property type="evidence" value="ECO:0007669"/>
    <property type="project" value="UniProtKB-UniRule"/>
</dbReference>
<evidence type="ECO:0000256" key="13">
    <source>
        <dbReference type="PIRSR" id="PIRSR600183-50"/>
    </source>
</evidence>
<evidence type="ECO:0000256" key="1">
    <source>
        <dbReference type="ARBA" id="ARBA00001933"/>
    </source>
</evidence>
<feature type="domain" description="Orn/DAP/Arg decarboxylase 2 N-terminal" evidence="15">
    <location>
        <begin position="35"/>
        <end position="279"/>
    </location>
</feature>
<comment type="subunit">
    <text evidence="12">Homodimer.</text>
</comment>
<protein>
    <recommendedName>
        <fullName evidence="11 12">Diaminopimelate decarboxylase</fullName>
        <shortName evidence="12">DAP decarboxylase</shortName>
        <shortName evidence="12">DAPDC</shortName>
        <ecNumber evidence="10 12">4.1.1.20</ecNumber>
    </recommendedName>
</protein>
<feature type="active site" description="Proton donor" evidence="13">
    <location>
        <position position="342"/>
    </location>
</feature>
<dbReference type="InterPro" id="IPR002986">
    <property type="entry name" value="DAP_deCOOHase_LysA"/>
</dbReference>
<evidence type="ECO:0000256" key="10">
    <source>
        <dbReference type="ARBA" id="ARBA00066427"/>
    </source>
</evidence>
<comment type="catalytic activity">
    <reaction evidence="7 12 14">
        <text>meso-2,6-diaminopimelate + H(+) = L-lysine + CO2</text>
        <dbReference type="Rhea" id="RHEA:15101"/>
        <dbReference type="ChEBI" id="CHEBI:15378"/>
        <dbReference type="ChEBI" id="CHEBI:16526"/>
        <dbReference type="ChEBI" id="CHEBI:32551"/>
        <dbReference type="ChEBI" id="CHEBI:57791"/>
        <dbReference type="EC" id="4.1.1.20"/>
    </reaction>
</comment>
<reference evidence="17" key="1">
    <citation type="submission" date="2016-11" db="EMBL/GenBank/DDBJ databases">
        <authorList>
            <person name="Varghese N."/>
            <person name="Submissions S."/>
        </authorList>
    </citation>
    <scope>NUCLEOTIDE SEQUENCE [LARGE SCALE GENOMIC DNA]</scope>
    <source>
        <strain evidence="17">DSM 16219</strain>
    </source>
</reference>
<feature type="binding site" evidence="12">
    <location>
        <position position="343"/>
    </location>
    <ligand>
        <name>substrate</name>
    </ligand>
</feature>
<evidence type="ECO:0000256" key="11">
    <source>
        <dbReference type="ARBA" id="ARBA00074972"/>
    </source>
</evidence>
<dbReference type="InterPro" id="IPR000183">
    <property type="entry name" value="Orn/DAP/Arg_de-COase"/>
</dbReference>
<feature type="binding site" evidence="12">
    <location>
        <position position="312"/>
    </location>
    <ligand>
        <name>substrate</name>
    </ligand>
</feature>
<dbReference type="PRINTS" id="PR01179">
    <property type="entry name" value="ODADCRBXLASE"/>
</dbReference>